<dbReference type="AlphaFoldDB" id="A0A8X6UIX3"/>
<comment type="caution">
    <text evidence="2">The sequence shown here is derived from an EMBL/GenBank/DDBJ whole genome shotgun (WGS) entry which is preliminary data.</text>
</comment>
<name>A0A8X6UIX3_NEPPI</name>
<feature type="compositionally biased region" description="Basic residues" evidence="1">
    <location>
        <begin position="46"/>
        <end position="57"/>
    </location>
</feature>
<feature type="region of interest" description="Disordered" evidence="1">
    <location>
        <begin position="20"/>
        <end position="98"/>
    </location>
</feature>
<evidence type="ECO:0000256" key="1">
    <source>
        <dbReference type="SAM" id="MobiDB-lite"/>
    </source>
</evidence>
<sequence length="116" mass="13086">MRKRLRHEIGFDIARNGLILGSKREDLPGRDLPPSPPFTEFDSAGSHRRRRRPRAPGRKNGEKGLPDLLIRDKESRTWGGVDSSEGKKKENHKGVLGGTRLLRITTEEEGRCCTES</sequence>
<gene>
    <name evidence="2" type="ORF">NPIL_219171</name>
</gene>
<reference evidence="2" key="1">
    <citation type="submission" date="2020-08" db="EMBL/GenBank/DDBJ databases">
        <title>Multicomponent nature underlies the extraordinary mechanical properties of spider dragline silk.</title>
        <authorList>
            <person name="Kono N."/>
            <person name="Nakamura H."/>
            <person name="Mori M."/>
            <person name="Yoshida Y."/>
            <person name="Ohtoshi R."/>
            <person name="Malay A.D."/>
            <person name="Moran D.A.P."/>
            <person name="Tomita M."/>
            <person name="Numata K."/>
            <person name="Arakawa K."/>
        </authorList>
    </citation>
    <scope>NUCLEOTIDE SEQUENCE</scope>
</reference>
<feature type="compositionally biased region" description="Basic and acidic residues" evidence="1">
    <location>
        <begin position="59"/>
        <end position="76"/>
    </location>
</feature>
<protein>
    <submittedName>
        <fullName evidence="2">Uncharacterized protein</fullName>
    </submittedName>
</protein>
<accession>A0A8X6UIX3</accession>
<dbReference type="EMBL" id="BMAW01127065">
    <property type="protein sequence ID" value="GFU19534.1"/>
    <property type="molecule type" value="Genomic_DNA"/>
</dbReference>
<organism evidence="2 3">
    <name type="scientific">Nephila pilipes</name>
    <name type="common">Giant wood spider</name>
    <name type="synonym">Nephila maculata</name>
    <dbReference type="NCBI Taxonomy" id="299642"/>
    <lineage>
        <taxon>Eukaryota</taxon>
        <taxon>Metazoa</taxon>
        <taxon>Ecdysozoa</taxon>
        <taxon>Arthropoda</taxon>
        <taxon>Chelicerata</taxon>
        <taxon>Arachnida</taxon>
        <taxon>Araneae</taxon>
        <taxon>Araneomorphae</taxon>
        <taxon>Entelegynae</taxon>
        <taxon>Araneoidea</taxon>
        <taxon>Nephilidae</taxon>
        <taxon>Nephila</taxon>
    </lineage>
</organism>
<evidence type="ECO:0000313" key="2">
    <source>
        <dbReference type="EMBL" id="GFU19534.1"/>
    </source>
</evidence>
<proteinExistence type="predicted"/>
<dbReference type="Proteomes" id="UP000887013">
    <property type="component" value="Unassembled WGS sequence"/>
</dbReference>
<keyword evidence="3" id="KW-1185">Reference proteome</keyword>
<evidence type="ECO:0000313" key="3">
    <source>
        <dbReference type="Proteomes" id="UP000887013"/>
    </source>
</evidence>